<name>A0ACD0WR81_CLALS</name>
<evidence type="ECO:0000313" key="2">
    <source>
        <dbReference type="Proteomes" id="UP000326582"/>
    </source>
</evidence>
<evidence type="ECO:0000313" key="1">
    <source>
        <dbReference type="EMBL" id="QFZ29906.1"/>
    </source>
</evidence>
<dbReference type="Proteomes" id="UP000326582">
    <property type="component" value="Chromosome 6"/>
</dbReference>
<sequence>MWLHVCSHTVYVPEKTTGASRMEISLEEKSAMSHEKNDAKENGTQGVQAAVSGNTRTNSAPAVSADEPKDLSIDSIGWLFIQKYYSTYTSKTSKLFAFYDAEASFLHDDFPSESGKKVHSASGVEAIKAHFAQQTEGAEKNKIVVDRADFQWSGSDRILIVVSGCWKKGDSMLWQFVQTFVLKAKERTVYDVCNDVLRFVDYSEVYVPTSNGQIDAGEKKKEVKVAEETEVEKEQKAEEKTETKEQKDAEPREVNEAKEPKDVKEQKETKEQKEPQDAKESKGPKTDAKAQPETSAKDSEAKKPLPETPVSGSQTPSEKPATLESANAPKQTWATLAAIEPKVSTKSATVASPIAAKSAPAPSPVVKKPSPPAAQPVKFKREEWYPIYIRNIDVEEEELKNALIKQFGDIKYFRKSNKTALCDFRNKADQIKALDAKEIVVGSNTIYLEPRLQKVFGKPDPKKDKKQVKKNGTKPKS</sequence>
<accession>A0ACD0WR81</accession>
<protein>
    <submittedName>
        <fullName evidence="1">Uncharacterized protein</fullName>
    </submittedName>
</protein>
<organism evidence="1 2">
    <name type="scientific">Clavispora lusitaniae</name>
    <name type="common">Candida lusitaniae</name>
    <dbReference type="NCBI Taxonomy" id="36911"/>
    <lineage>
        <taxon>Eukaryota</taxon>
        <taxon>Fungi</taxon>
        <taxon>Dikarya</taxon>
        <taxon>Ascomycota</taxon>
        <taxon>Saccharomycotina</taxon>
        <taxon>Pichiomycetes</taxon>
        <taxon>Metschnikowiaceae</taxon>
        <taxon>Clavispora</taxon>
    </lineage>
</organism>
<reference evidence="2" key="1">
    <citation type="journal article" date="2019" name="MBio">
        <title>Comparative genomics for the elucidation of multidrug resistance (MDR) in Candida lusitaniae.</title>
        <authorList>
            <person name="Kannan A."/>
            <person name="Asner S.A."/>
            <person name="Trachsel E."/>
            <person name="Kelly S."/>
            <person name="Parker J."/>
            <person name="Sanglard D."/>
        </authorList>
    </citation>
    <scope>NUCLEOTIDE SEQUENCE [LARGE SCALE GENOMIC DNA]</scope>
    <source>
        <strain evidence="2">P1</strain>
    </source>
</reference>
<proteinExistence type="predicted"/>
<dbReference type="EMBL" id="CP038489">
    <property type="protein sequence ID" value="QFZ29906.1"/>
    <property type="molecule type" value="Genomic_DNA"/>
</dbReference>
<gene>
    <name evidence="1" type="ORF">EJF14_60420</name>
</gene>
<keyword evidence="2" id="KW-1185">Reference proteome</keyword>